<dbReference type="GO" id="GO:0016491">
    <property type="term" value="F:oxidoreductase activity"/>
    <property type="evidence" value="ECO:0007669"/>
    <property type="project" value="UniProtKB-KW"/>
</dbReference>
<evidence type="ECO:0000313" key="5">
    <source>
        <dbReference type="EMBL" id="PSR34473.1"/>
    </source>
</evidence>
<sequence>MSANRDNPKTQVARIAIIVGNPKPMSRTRDVAEAIAHTITQMFHAENVICETRLYDLATMAPYMFDAKSDVVASAVRDVCSASLLVVASPTYKGTYTGLLKAFLDWFRQGSLQKIVTIPVMLGSSPRHAMAVELYLRSLLVELGGVVPTHGLYILEDQLENLPSVIDPWAHVAKPSLLSTLARLHEPTGAEKNL</sequence>
<dbReference type="Pfam" id="PF03358">
    <property type="entry name" value="FMN_red"/>
    <property type="match status" value="1"/>
</dbReference>
<dbReference type="Gene3D" id="3.40.50.360">
    <property type="match status" value="1"/>
</dbReference>
<keyword evidence="1" id="KW-0285">Flavoprotein</keyword>
<comment type="caution">
    <text evidence="5">The sequence shown here is derived from an EMBL/GenBank/DDBJ whole genome shotgun (WGS) entry which is preliminary data.</text>
</comment>
<keyword evidence="2" id="KW-0288">FMN</keyword>
<evidence type="ECO:0000313" key="6">
    <source>
        <dbReference type="Proteomes" id="UP000242972"/>
    </source>
</evidence>
<dbReference type="SUPFAM" id="SSF52218">
    <property type="entry name" value="Flavoproteins"/>
    <property type="match status" value="1"/>
</dbReference>
<feature type="domain" description="NADPH-dependent FMN reductase-like" evidence="4">
    <location>
        <begin position="14"/>
        <end position="155"/>
    </location>
</feature>
<gene>
    <name evidence="5" type="ORF">C7B46_04880</name>
</gene>
<dbReference type="PANTHER" id="PTHR43408">
    <property type="entry name" value="FMN REDUCTASE (NADPH)"/>
    <property type="match status" value="1"/>
</dbReference>
<organism evidence="5 6">
    <name type="scientific">Sulfobacillus benefaciens</name>
    <dbReference type="NCBI Taxonomy" id="453960"/>
    <lineage>
        <taxon>Bacteria</taxon>
        <taxon>Bacillati</taxon>
        <taxon>Bacillota</taxon>
        <taxon>Clostridia</taxon>
        <taxon>Eubacteriales</taxon>
        <taxon>Clostridiales Family XVII. Incertae Sedis</taxon>
        <taxon>Sulfobacillus</taxon>
    </lineage>
</organism>
<dbReference type="EMBL" id="PXYW01000008">
    <property type="protein sequence ID" value="PSR34473.1"/>
    <property type="molecule type" value="Genomic_DNA"/>
</dbReference>
<dbReference type="PANTHER" id="PTHR43408:SF2">
    <property type="entry name" value="FMN REDUCTASE (NADPH)"/>
    <property type="match status" value="1"/>
</dbReference>
<evidence type="ECO:0000256" key="1">
    <source>
        <dbReference type="ARBA" id="ARBA00022630"/>
    </source>
</evidence>
<keyword evidence="3" id="KW-0560">Oxidoreductase</keyword>
<dbReference type="InterPro" id="IPR029039">
    <property type="entry name" value="Flavoprotein-like_sf"/>
</dbReference>
<evidence type="ECO:0000256" key="2">
    <source>
        <dbReference type="ARBA" id="ARBA00022643"/>
    </source>
</evidence>
<dbReference type="Proteomes" id="UP000242972">
    <property type="component" value="Unassembled WGS sequence"/>
</dbReference>
<evidence type="ECO:0000256" key="3">
    <source>
        <dbReference type="ARBA" id="ARBA00023002"/>
    </source>
</evidence>
<name>A0A2T2XIZ4_9FIRM</name>
<dbReference type="InterPro" id="IPR005025">
    <property type="entry name" value="FMN_Rdtase-like_dom"/>
</dbReference>
<dbReference type="AlphaFoldDB" id="A0A2T2XIZ4"/>
<proteinExistence type="predicted"/>
<protein>
    <recommendedName>
        <fullName evidence="4">NADPH-dependent FMN reductase-like domain-containing protein</fullName>
    </recommendedName>
</protein>
<dbReference type="InterPro" id="IPR051814">
    <property type="entry name" value="NAD(P)H-dep_FMN_reductase"/>
</dbReference>
<accession>A0A2T2XIZ4</accession>
<evidence type="ECO:0000259" key="4">
    <source>
        <dbReference type="Pfam" id="PF03358"/>
    </source>
</evidence>
<reference evidence="5 6" key="1">
    <citation type="journal article" date="2014" name="BMC Genomics">
        <title>Comparison of environmental and isolate Sulfobacillus genomes reveals diverse carbon, sulfur, nitrogen, and hydrogen metabolisms.</title>
        <authorList>
            <person name="Justice N.B."/>
            <person name="Norman A."/>
            <person name="Brown C.T."/>
            <person name="Singh A."/>
            <person name="Thomas B.C."/>
            <person name="Banfield J.F."/>
        </authorList>
    </citation>
    <scope>NUCLEOTIDE SEQUENCE [LARGE SCALE GENOMIC DNA]</scope>
    <source>
        <strain evidence="5">AMDSBA4</strain>
    </source>
</reference>